<keyword evidence="3" id="KW-1185">Reference proteome</keyword>
<name>A0A5N5KWS0_9ROSI</name>
<dbReference type="EMBL" id="VDCV01000011">
    <property type="protein sequence ID" value="KAB5534571.1"/>
    <property type="molecule type" value="Genomic_DNA"/>
</dbReference>
<proteinExistence type="predicted"/>
<sequence length="120" mass="13648">MGERVPGFYSFRELEFPRMASPCSQLWASGGHLPLPTGTAEDVSQVLPQASMNSFQYQIVYRHITLTLLNTVGALLPRPTWKRLQIPNPRFIKLGDEMRNKHSTKLGDEMRGKHKGVERV</sequence>
<dbReference type="AlphaFoldDB" id="A0A5N5KWS0"/>
<dbReference type="Proteomes" id="UP000326939">
    <property type="component" value="Chromosome 11"/>
</dbReference>
<accession>A0A5N5KWS0</accession>
<evidence type="ECO:0000313" key="3">
    <source>
        <dbReference type="Proteomes" id="UP000326939"/>
    </source>
</evidence>
<organism evidence="2 3">
    <name type="scientific">Salix brachista</name>
    <dbReference type="NCBI Taxonomy" id="2182728"/>
    <lineage>
        <taxon>Eukaryota</taxon>
        <taxon>Viridiplantae</taxon>
        <taxon>Streptophyta</taxon>
        <taxon>Embryophyta</taxon>
        <taxon>Tracheophyta</taxon>
        <taxon>Spermatophyta</taxon>
        <taxon>Magnoliopsida</taxon>
        <taxon>eudicotyledons</taxon>
        <taxon>Gunneridae</taxon>
        <taxon>Pentapetalae</taxon>
        <taxon>rosids</taxon>
        <taxon>fabids</taxon>
        <taxon>Malpighiales</taxon>
        <taxon>Salicaceae</taxon>
        <taxon>Saliceae</taxon>
        <taxon>Salix</taxon>
    </lineage>
</organism>
<comment type="caution">
    <text evidence="2">The sequence shown here is derived from an EMBL/GenBank/DDBJ whole genome shotgun (WGS) entry which is preliminary data.</text>
</comment>
<evidence type="ECO:0000256" key="1">
    <source>
        <dbReference type="SAM" id="MobiDB-lite"/>
    </source>
</evidence>
<gene>
    <name evidence="2" type="ORF">DKX38_017657</name>
</gene>
<evidence type="ECO:0000313" key="2">
    <source>
        <dbReference type="EMBL" id="KAB5534571.1"/>
    </source>
</evidence>
<reference evidence="3" key="1">
    <citation type="journal article" date="2019" name="Gigascience">
        <title>De novo genome assembly of the endangered Acer yangbiense, a plant species with extremely small populations endemic to Yunnan Province, China.</title>
        <authorList>
            <person name="Yang J."/>
            <person name="Wariss H.M."/>
            <person name="Tao L."/>
            <person name="Zhang R."/>
            <person name="Yun Q."/>
            <person name="Hollingsworth P."/>
            <person name="Dao Z."/>
            <person name="Luo G."/>
            <person name="Guo H."/>
            <person name="Ma Y."/>
            <person name="Sun W."/>
        </authorList>
    </citation>
    <scope>NUCLEOTIDE SEQUENCE [LARGE SCALE GENOMIC DNA]</scope>
    <source>
        <strain evidence="3">cv. br00</strain>
    </source>
</reference>
<feature type="region of interest" description="Disordered" evidence="1">
    <location>
        <begin position="97"/>
        <end position="120"/>
    </location>
</feature>
<protein>
    <submittedName>
        <fullName evidence="2">Uncharacterized protein</fullName>
    </submittedName>
</protein>